<protein>
    <recommendedName>
        <fullName evidence="1">GAPS4b N-terminal domain-containing protein</fullName>
    </recommendedName>
</protein>
<accession>A0ABT6V0R9</accession>
<dbReference type="Proteomes" id="UP001225957">
    <property type="component" value="Unassembled WGS sequence"/>
</dbReference>
<organism evidence="2 3">
    <name type="scientific">Halomonas rhizosphaerae</name>
    <dbReference type="NCBI Taxonomy" id="3043296"/>
    <lineage>
        <taxon>Bacteria</taxon>
        <taxon>Pseudomonadati</taxon>
        <taxon>Pseudomonadota</taxon>
        <taxon>Gammaproteobacteria</taxon>
        <taxon>Oceanospirillales</taxon>
        <taxon>Halomonadaceae</taxon>
        <taxon>Halomonas</taxon>
    </lineage>
</organism>
<gene>
    <name evidence="2" type="ORF">QLQ83_12010</name>
</gene>
<name>A0ABT6V0R9_9GAMM</name>
<reference evidence="2 3" key="1">
    <citation type="submission" date="2023-04" db="EMBL/GenBank/DDBJ databases">
        <title>Halomonas strains isolated from rhizosphere soil.</title>
        <authorList>
            <person name="Xu L."/>
            <person name="Sun J.-Q."/>
        </authorList>
    </citation>
    <scope>NUCLEOTIDE SEQUENCE [LARGE SCALE GENOMIC DNA]</scope>
    <source>
        <strain evidence="2 3">LR5S20</strain>
    </source>
</reference>
<dbReference type="EMBL" id="JASCQP010000027">
    <property type="protein sequence ID" value="MDI5891823.1"/>
    <property type="molecule type" value="Genomic_DNA"/>
</dbReference>
<dbReference type="Pfam" id="PF26110">
    <property type="entry name" value="GAPS4b_N"/>
    <property type="match status" value="1"/>
</dbReference>
<evidence type="ECO:0000313" key="2">
    <source>
        <dbReference type="EMBL" id="MDI5891823.1"/>
    </source>
</evidence>
<feature type="domain" description="GAPS4b N-terminal" evidence="1">
    <location>
        <begin position="12"/>
        <end position="74"/>
    </location>
</feature>
<keyword evidence="3" id="KW-1185">Reference proteome</keyword>
<dbReference type="RefSeq" id="WP_282735760.1">
    <property type="nucleotide sequence ID" value="NZ_JASCQP010000027.1"/>
</dbReference>
<dbReference type="InterPro" id="IPR058955">
    <property type="entry name" value="GAPS4b_N"/>
</dbReference>
<comment type="caution">
    <text evidence="2">The sequence shown here is derived from an EMBL/GenBank/DDBJ whole genome shotgun (WGS) entry which is preliminary data.</text>
</comment>
<sequence length="372" mass="42798">MNNKRFLLPYGDPLREFLSQPGITKADIKSILRRRGVFFSDEEKVNTIPVLIKTGISPYELEELIDKVKGKEDNPKVHTQSIPWAGGDKPLLDAIPVELNIQDIIDQPFSNYKVLGAPNFKAVDGDQDHVEMEFKVERYDLTKSWDKNTSQFSGKVTLRKGVDNLNVSMSLNHTSQETKLVADKVSRKIVQNMKCEGFVSSEAEVRRIRFNDFNNSSRVAFLQELSQKQLKEALYFKDTKDIGFRPDKKTELPGDISWMEDKIKNMILQGNDIHTTFFVKDKHYHQFLEVYRIEAEYSFSQEECSGDCKIVFEFSEFISRERSDAELLITVASISFSDKTSSISTNKVKEALLSQLEEAKLKLHEQYREPSL</sequence>
<evidence type="ECO:0000313" key="3">
    <source>
        <dbReference type="Proteomes" id="UP001225957"/>
    </source>
</evidence>
<evidence type="ECO:0000259" key="1">
    <source>
        <dbReference type="Pfam" id="PF26110"/>
    </source>
</evidence>
<proteinExistence type="predicted"/>